<evidence type="ECO:0000256" key="2">
    <source>
        <dbReference type="ARBA" id="ARBA00022741"/>
    </source>
</evidence>
<feature type="domain" description="PilZ" evidence="5">
    <location>
        <begin position="120"/>
        <end position="231"/>
    </location>
</feature>
<name>A0A3Q9BSN9_9BURK</name>
<protein>
    <recommendedName>
        <fullName evidence="4">Flagellar brake protein YcgR</fullName>
    </recommendedName>
    <alternativeName>
        <fullName evidence="4">Cyclic di-GMP binding protein YcgR</fullName>
    </alternativeName>
</protein>
<keyword evidence="7" id="KW-0969">Cilium</keyword>
<keyword evidence="7" id="KW-0282">Flagellum</keyword>
<dbReference type="GO" id="GO:0071945">
    <property type="term" value="P:regulation of bacterial-type flagellum-dependent cell motility by regulation of motor speed"/>
    <property type="evidence" value="ECO:0007669"/>
    <property type="project" value="UniProtKB-UniRule"/>
</dbReference>
<dbReference type="GO" id="GO:0071973">
    <property type="term" value="P:bacterial-type flagellum-dependent cell motility"/>
    <property type="evidence" value="ECO:0007669"/>
    <property type="project" value="UniProtKB-UniRule"/>
</dbReference>
<dbReference type="InterPro" id="IPR009926">
    <property type="entry name" value="T3SS_YcgR_PilZN"/>
</dbReference>
<accession>A0A3Q9BSN9</accession>
<keyword evidence="8" id="KW-1185">Reference proteome</keyword>
<dbReference type="GO" id="GO:0009425">
    <property type="term" value="C:bacterial-type flagellum basal body"/>
    <property type="evidence" value="ECO:0007669"/>
    <property type="project" value="UniProtKB-SubCell"/>
</dbReference>
<comment type="subunit">
    <text evidence="4">Monomer. Interacts with the flagellar basal bodies.</text>
</comment>
<proteinExistence type="inferred from homology"/>
<keyword evidence="2 4" id="KW-0547">Nucleotide-binding</keyword>
<sequence length="243" mass="27397">MSASLSDDEIEDRFFLLGRMEILNALNDLIHRREAVAVYFNGGKDFILTLLLEARSDALIFDLGGDPRTNKMLAQATACVFIAAPDGIRVQFSGIQPQRISWGDTDAFWVPLPNQVIRLQRRECYRNVLPVLTALKVKLSNEYGVSLCDWVLHDLSVSGFGATVIGAPHFANDETVAHVVIALSDKTRLDCSGMIRHISQIDRNGKGRYRVGVKFIDLPHVVEVAIQRYIIKIEYERRKLLMK</sequence>
<comment type="similarity">
    <text evidence="4">Belongs to the YcgR family.</text>
</comment>
<comment type="function">
    <text evidence="4">Acts as a flagellar brake, regulating swimming and swarming in a bis-(3'-5') cyclic diguanylic acid (c-di-GMP)-dependent manner. Binds 1 c-di-GMP dimer per subunit. Increasing levels of c-di-GMP lead to decreased motility.</text>
</comment>
<dbReference type="InterPro" id="IPR023787">
    <property type="entry name" value="T3SS_YcgR"/>
</dbReference>
<keyword evidence="1 4" id="KW-0973">c-di-GMP</keyword>
<comment type="subcellular location">
    <subcellularLocation>
        <location evidence="4">Bacterial flagellum basal body</location>
    </subcellularLocation>
</comment>
<evidence type="ECO:0000256" key="3">
    <source>
        <dbReference type="ARBA" id="ARBA00023143"/>
    </source>
</evidence>
<evidence type="ECO:0000313" key="7">
    <source>
        <dbReference type="EMBL" id="AZP13370.1"/>
    </source>
</evidence>
<dbReference type="AlphaFoldDB" id="A0A3Q9BSN9"/>
<evidence type="ECO:0000256" key="4">
    <source>
        <dbReference type="HAMAP-Rule" id="MF_01457"/>
    </source>
</evidence>
<feature type="domain" description="Type III secretion system flagellar brake protein YcgR PilZN" evidence="6">
    <location>
        <begin position="17"/>
        <end position="118"/>
    </location>
</feature>
<dbReference type="GO" id="GO:0035438">
    <property type="term" value="F:cyclic-di-GMP binding"/>
    <property type="evidence" value="ECO:0007669"/>
    <property type="project" value="UniProtKB-UniRule"/>
</dbReference>
<dbReference type="Gene3D" id="2.40.10.220">
    <property type="entry name" value="predicted glycosyltransferase like domains"/>
    <property type="match status" value="1"/>
</dbReference>
<dbReference type="Gene3D" id="2.30.110.10">
    <property type="entry name" value="Electron Transport, Fmn-binding Protein, Chain A"/>
    <property type="match status" value="1"/>
</dbReference>
<dbReference type="HAMAP" id="MF_01457">
    <property type="entry name" value="YcgR"/>
    <property type="match status" value="1"/>
</dbReference>
<dbReference type="InterPro" id="IPR009875">
    <property type="entry name" value="PilZ_domain"/>
</dbReference>
<evidence type="ECO:0000259" key="6">
    <source>
        <dbReference type="Pfam" id="PF07317"/>
    </source>
</evidence>
<dbReference type="OrthoDB" id="5572581at2"/>
<dbReference type="Pfam" id="PF07317">
    <property type="entry name" value="PilZN"/>
    <property type="match status" value="1"/>
</dbReference>
<reference evidence="7 8" key="1">
    <citation type="journal article" date="2011" name="Int. J. Syst. Evol. Microbiol.">
        <title>Description of Undibacterium oligocarboniphilum sp. nov., isolated from purified water, and Undibacterium pigrum strain CCUG 49012 as the type strain of Undibacterium parvum sp. nov., and emended descriptions of the genus Undibacterium and the species Undibacterium pigrum.</title>
        <authorList>
            <person name="Eder W."/>
            <person name="Wanner G."/>
            <person name="Ludwig W."/>
            <person name="Busse H.J."/>
            <person name="Ziemke-Kageler F."/>
            <person name="Lang E."/>
        </authorList>
    </citation>
    <scope>NUCLEOTIDE SEQUENCE [LARGE SCALE GENOMIC DNA]</scope>
    <source>
        <strain evidence="7 8">DSM 23061</strain>
    </source>
</reference>
<keyword evidence="7" id="KW-0966">Cell projection</keyword>
<evidence type="ECO:0000313" key="8">
    <source>
        <dbReference type="Proteomes" id="UP000275663"/>
    </source>
</evidence>
<gene>
    <name evidence="4" type="primary">ycgR</name>
    <name evidence="7" type="ORF">EJN92_16045</name>
</gene>
<evidence type="ECO:0000259" key="5">
    <source>
        <dbReference type="Pfam" id="PF07238"/>
    </source>
</evidence>
<dbReference type="Pfam" id="PF07238">
    <property type="entry name" value="PilZ"/>
    <property type="match status" value="1"/>
</dbReference>
<keyword evidence="3 4" id="KW-0975">Bacterial flagellum</keyword>
<dbReference type="KEGG" id="upv:EJN92_16045"/>
<dbReference type="EMBL" id="CP034464">
    <property type="protein sequence ID" value="AZP13370.1"/>
    <property type="molecule type" value="Genomic_DNA"/>
</dbReference>
<dbReference type="Proteomes" id="UP000275663">
    <property type="component" value="Chromosome"/>
</dbReference>
<organism evidence="7 8">
    <name type="scientific">Undibacterium parvum</name>
    <dbReference type="NCBI Taxonomy" id="401471"/>
    <lineage>
        <taxon>Bacteria</taxon>
        <taxon>Pseudomonadati</taxon>
        <taxon>Pseudomonadota</taxon>
        <taxon>Betaproteobacteria</taxon>
        <taxon>Burkholderiales</taxon>
        <taxon>Oxalobacteraceae</taxon>
        <taxon>Undibacterium</taxon>
    </lineage>
</organism>
<evidence type="ECO:0000256" key="1">
    <source>
        <dbReference type="ARBA" id="ARBA00022636"/>
    </source>
</evidence>
<dbReference type="RefSeq" id="WP_126128743.1">
    <property type="nucleotide sequence ID" value="NZ_CP034464.1"/>
</dbReference>
<dbReference type="InterPro" id="IPR012349">
    <property type="entry name" value="Split_barrel_FMN-bd"/>
</dbReference>